<sequence>MGNVVSSIVSNGFEAAKNLVFEKANKYIFKLNDHLKDLEEVKPDLEDKKVALLEKLDMNDRNGLPRDERCKDWISKVEAIQPKVSKLLQDKTAELERLSMCGICSTNFFLTYSYGKDVLETLEEAQRLLSSKPSGEVTRKGLPPGIEEIATQRTVGLEKMLQTTWSCLMETDVGILGLYGMGGIGKTTLLEKINQKLLEKKDEFAIVIFVVVTQNLQVETIQNEMGKRLGICDQAWKTNTQEEKTSRIYNVLAKRRFVLLLDDIWEKVDLKKIGIPFPSRENGSKVVFTTCLKDVCGRMESDYDLEVKKLDPENAWELFGPKIKGNTLNDPEIYQLARQVCEKCEGLPLALKVIGETMAYKTSVREWKRAITGLGTNAGLYPEVEDKVLKILKLSYDDLKDDTIKQCFQYCALFPEDEEIDNDRLVDFWIYEGFIDEGGDREEAIDEGYKIIGELVRACLLIPVDTLEKVKMHDVVRKMALWVASKCGEETENCIVMAGTGLQEMPKVKNWNAVTRMSLAKNYIWNVSIPPKCPNLTTLLLADNWLRGIPGEFFLSMPKLVILDLSFNRILNFLPEEVSNLVSLRYLDLSETSLLKLPVGLGKLIQLRYLSLRRVRCLRSISVISSLVNLEMLLLHGTGYVSLELLEAIKLMENLKVLGVSIDDADVLERLLSTPSLVSCIQHIRVAGIAEKDRPVQFGTAMASLRSIEIERCIISDTIYGRGFISSIWFENLSSVVIWGGHGVHDLSWLLFAPNLISIDLLGEEWGLEEIISREKVYGLQNERRSFVPFRKLRELNLRGLEELKSFYWERLELPSLKSMIIFKCPKLKKLPFNKERLKGIDIQADREWLRGLEWEDEATEY</sequence>
<comment type="caution">
    <text evidence="11">The sequence shown here is derived from an EMBL/GenBank/DDBJ whole genome shotgun (WGS) entry which is preliminary data.</text>
</comment>
<evidence type="ECO:0000313" key="12">
    <source>
        <dbReference type="Proteomes" id="UP001642260"/>
    </source>
</evidence>
<evidence type="ECO:0000256" key="3">
    <source>
        <dbReference type="ARBA" id="ARBA00022737"/>
    </source>
</evidence>
<dbReference type="Gene3D" id="1.10.10.10">
    <property type="entry name" value="Winged helix-like DNA-binding domain superfamily/Winged helix DNA-binding domain"/>
    <property type="match status" value="1"/>
</dbReference>
<dbReference type="PANTHER" id="PTHR33463">
    <property type="entry name" value="NB-ARC DOMAIN-CONTAINING PROTEIN-RELATED"/>
    <property type="match status" value="1"/>
</dbReference>
<dbReference type="FunFam" id="1.10.8.430:FF:000003">
    <property type="entry name" value="Probable disease resistance protein At5g66910"/>
    <property type="match status" value="1"/>
</dbReference>
<evidence type="ECO:0000259" key="9">
    <source>
        <dbReference type="Pfam" id="PF23559"/>
    </source>
</evidence>
<dbReference type="InterPro" id="IPR003591">
    <property type="entry name" value="Leu-rich_rpt_typical-subtyp"/>
</dbReference>
<dbReference type="PANTHER" id="PTHR33463:SF220">
    <property type="entry name" value="NB-ARC DOMAIN-CONTAINING PROTEIN"/>
    <property type="match status" value="1"/>
</dbReference>
<dbReference type="Gene3D" id="3.80.10.10">
    <property type="entry name" value="Ribonuclease Inhibitor"/>
    <property type="match status" value="1"/>
</dbReference>
<keyword evidence="3" id="KW-0677">Repeat</keyword>
<dbReference type="InterPro" id="IPR032675">
    <property type="entry name" value="LRR_dom_sf"/>
</dbReference>
<evidence type="ECO:0000256" key="4">
    <source>
        <dbReference type="ARBA" id="ARBA00022741"/>
    </source>
</evidence>
<dbReference type="SUPFAM" id="SSF52058">
    <property type="entry name" value="L domain-like"/>
    <property type="match status" value="1"/>
</dbReference>
<keyword evidence="6" id="KW-0067">ATP-binding</keyword>
<dbReference type="InterPro" id="IPR027417">
    <property type="entry name" value="P-loop_NTPase"/>
</dbReference>
<comment type="similarity">
    <text evidence="1">Belongs to the disease resistance NB-LRR family.</text>
</comment>
<dbReference type="Pfam" id="PF23559">
    <property type="entry name" value="WHD_DRP"/>
    <property type="match status" value="1"/>
</dbReference>
<feature type="domain" description="Disease resistance R13L4/SHOC-2-like LRR" evidence="10">
    <location>
        <begin position="564"/>
        <end position="819"/>
    </location>
</feature>
<accession>A0ABC8KH07</accession>
<feature type="coiled-coil region" evidence="7">
    <location>
        <begin position="28"/>
        <end position="55"/>
    </location>
</feature>
<dbReference type="AlphaFoldDB" id="A0ABC8KH07"/>
<organism evidence="11 12">
    <name type="scientific">Eruca vesicaria subsp. sativa</name>
    <name type="common">Garden rocket</name>
    <name type="synonym">Eruca sativa</name>
    <dbReference type="NCBI Taxonomy" id="29727"/>
    <lineage>
        <taxon>Eukaryota</taxon>
        <taxon>Viridiplantae</taxon>
        <taxon>Streptophyta</taxon>
        <taxon>Embryophyta</taxon>
        <taxon>Tracheophyta</taxon>
        <taxon>Spermatophyta</taxon>
        <taxon>Magnoliopsida</taxon>
        <taxon>eudicotyledons</taxon>
        <taxon>Gunneridae</taxon>
        <taxon>Pentapetalae</taxon>
        <taxon>rosids</taxon>
        <taxon>malvids</taxon>
        <taxon>Brassicales</taxon>
        <taxon>Brassicaceae</taxon>
        <taxon>Brassiceae</taxon>
        <taxon>Eruca</taxon>
    </lineage>
</organism>
<evidence type="ECO:0000256" key="1">
    <source>
        <dbReference type="ARBA" id="ARBA00008894"/>
    </source>
</evidence>
<dbReference type="Gene3D" id="1.10.8.430">
    <property type="entry name" value="Helical domain of apoptotic protease-activating factors"/>
    <property type="match status" value="1"/>
</dbReference>
<gene>
    <name evidence="11" type="ORF">ERUC_LOCUS23544</name>
</gene>
<evidence type="ECO:0008006" key="13">
    <source>
        <dbReference type="Google" id="ProtNLM"/>
    </source>
</evidence>
<evidence type="ECO:0000259" key="10">
    <source>
        <dbReference type="Pfam" id="PF23598"/>
    </source>
</evidence>
<name>A0ABC8KH07_ERUVS</name>
<keyword evidence="7" id="KW-0175">Coiled coil</keyword>
<dbReference type="InterPro" id="IPR002182">
    <property type="entry name" value="NB-ARC"/>
</dbReference>
<dbReference type="Pfam" id="PF00931">
    <property type="entry name" value="NB-ARC"/>
    <property type="match status" value="1"/>
</dbReference>
<evidence type="ECO:0000313" key="11">
    <source>
        <dbReference type="EMBL" id="CAH8357788.1"/>
    </source>
</evidence>
<evidence type="ECO:0000256" key="6">
    <source>
        <dbReference type="ARBA" id="ARBA00022840"/>
    </source>
</evidence>
<dbReference type="InterPro" id="IPR058922">
    <property type="entry name" value="WHD_DRP"/>
</dbReference>
<evidence type="ECO:0000256" key="7">
    <source>
        <dbReference type="SAM" id="Coils"/>
    </source>
</evidence>
<evidence type="ECO:0000256" key="5">
    <source>
        <dbReference type="ARBA" id="ARBA00022821"/>
    </source>
</evidence>
<dbReference type="InterPro" id="IPR001611">
    <property type="entry name" value="Leu-rich_rpt"/>
</dbReference>
<dbReference type="SMART" id="SM00369">
    <property type="entry name" value="LRR_TYP"/>
    <property type="match status" value="3"/>
</dbReference>
<reference evidence="11 12" key="1">
    <citation type="submission" date="2022-03" db="EMBL/GenBank/DDBJ databases">
        <authorList>
            <person name="Macdonald S."/>
            <person name="Ahmed S."/>
            <person name="Newling K."/>
        </authorList>
    </citation>
    <scope>NUCLEOTIDE SEQUENCE [LARGE SCALE GENOMIC DNA]</scope>
</reference>
<keyword evidence="5" id="KW-0611">Plant defense</keyword>
<dbReference type="FunFam" id="3.40.50.300:FF:001091">
    <property type="entry name" value="Probable disease resistance protein At1g61300"/>
    <property type="match status" value="1"/>
</dbReference>
<evidence type="ECO:0000256" key="2">
    <source>
        <dbReference type="ARBA" id="ARBA00022614"/>
    </source>
</evidence>
<dbReference type="Proteomes" id="UP001642260">
    <property type="component" value="Unassembled WGS sequence"/>
</dbReference>
<dbReference type="EMBL" id="CAKOAT010238487">
    <property type="protein sequence ID" value="CAH8357788.1"/>
    <property type="molecule type" value="Genomic_DNA"/>
</dbReference>
<feature type="domain" description="Disease resistance protein winged helix" evidence="9">
    <location>
        <begin position="413"/>
        <end position="480"/>
    </location>
</feature>
<dbReference type="GO" id="GO:0006952">
    <property type="term" value="P:defense response"/>
    <property type="evidence" value="ECO:0007669"/>
    <property type="project" value="UniProtKB-KW"/>
</dbReference>
<dbReference type="FunFam" id="1.10.10.10:FF:000322">
    <property type="entry name" value="Probable disease resistance protein At1g63360"/>
    <property type="match status" value="1"/>
</dbReference>
<protein>
    <recommendedName>
        <fullName evidence="13">NB-ARC domain-containing protein</fullName>
    </recommendedName>
</protein>
<dbReference type="Gene3D" id="3.40.50.300">
    <property type="entry name" value="P-loop containing nucleotide triphosphate hydrolases"/>
    <property type="match status" value="1"/>
</dbReference>
<dbReference type="PRINTS" id="PR00364">
    <property type="entry name" value="DISEASERSIST"/>
</dbReference>
<dbReference type="InterPro" id="IPR055414">
    <property type="entry name" value="LRR_R13L4/SHOC2-like"/>
</dbReference>
<keyword evidence="2" id="KW-0433">Leucine-rich repeat</keyword>
<proteinExistence type="inferred from homology"/>
<dbReference type="PROSITE" id="PS51450">
    <property type="entry name" value="LRR"/>
    <property type="match status" value="1"/>
</dbReference>
<dbReference type="GO" id="GO:0005524">
    <property type="term" value="F:ATP binding"/>
    <property type="evidence" value="ECO:0007669"/>
    <property type="project" value="UniProtKB-KW"/>
</dbReference>
<feature type="domain" description="NB-ARC" evidence="8">
    <location>
        <begin position="158"/>
        <end position="323"/>
    </location>
</feature>
<keyword evidence="12" id="KW-1185">Reference proteome</keyword>
<dbReference type="Pfam" id="PF23598">
    <property type="entry name" value="LRR_14"/>
    <property type="match status" value="1"/>
</dbReference>
<dbReference type="InterPro" id="IPR050905">
    <property type="entry name" value="Plant_NBS-LRR"/>
</dbReference>
<keyword evidence="4" id="KW-0547">Nucleotide-binding</keyword>
<dbReference type="InterPro" id="IPR036388">
    <property type="entry name" value="WH-like_DNA-bd_sf"/>
</dbReference>
<evidence type="ECO:0000259" key="8">
    <source>
        <dbReference type="Pfam" id="PF00931"/>
    </source>
</evidence>
<dbReference type="SUPFAM" id="SSF52540">
    <property type="entry name" value="P-loop containing nucleoside triphosphate hydrolases"/>
    <property type="match status" value="1"/>
</dbReference>
<dbReference type="InterPro" id="IPR042197">
    <property type="entry name" value="Apaf_helical"/>
</dbReference>